<evidence type="ECO:0000256" key="28">
    <source>
        <dbReference type="ARBA" id="ARBA00023273"/>
    </source>
</evidence>
<evidence type="ECO:0000256" key="3">
    <source>
        <dbReference type="ARBA" id="ARBA00004138"/>
    </source>
</evidence>
<dbReference type="GO" id="GO:0005516">
    <property type="term" value="F:calmodulin binding"/>
    <property type="evidence" value="ECO:0007669"/>
    <property type="project" value="UniProtKB-KW"/>
</dbReference>
<keyword evidence="24 29" id="KW-0472">Membrane</keyword>
<feature type="binding site" evidence="31">
    <location>
        <position position="316"/>
    </location>
    <ligand>
        <name>Mg(2+)</name>
        <dbReference type="ChEBI" id="CHEBI:18420"/>
        <label>2</label>
        <note>catalytic</note>
    </ligand>
</feature>
<dbReference type="Pfam" id="PF16214">
    <property type="entry name" value="AC_N"/>
    <property type="match status" value="1"/>
</dbReference>
<feature type="transmembrane region" description="Helical" evidence="33">
    <location>
        <begin position="727"/>
        <end position="744"/>
    </location>
</feature>
<keyword evidence="21 33" id="KW-1133">Transmembrane helix</keyword>
<dbReference type="GO" id="GO:0005929">
    <property type="term" value="C:cilium"/>
    <property type="evidence" value="ECO:0007669"/>
    <property type="project" value="UniProtKB-SubCell"/>
</dbReference>
<evidence type="ECO:0000256" key="17">
    <source>
        <dbReference type="ARBA" id="ARBA00022840"/>
    </source>
</evidence>
<evidence type="ECO:0000256" key="26">
    <source>
        <dbReference type="ARBA" id="ARBA00023211"/>
    </source>
</evidence>
<comment type="catalytic activity">
    <reaction evidence="1 29">
        <text>ATP = 3',5'-cyclic AMP + diphosphate</text>
        <dbReference type="Rhea" id="RHEA:15389"/>
        <dbReference type="ChEBI" id="CHEBI:30616"/>
        <dbReference type="ChEBI" id="CHEBI:33019"/>
        <dbReference type="ChEBI" id="CHEBI:58165"/>
        <dbReference type="EC" id="4.6.1.1"/>
    </reaction>
</comment>
<evidence type="ECO:0000256" key="19">
    <source>
        <dbReference type="ARBA" id="ARBA00022843"/>
    </source>
</evidence>
<feature type="transmembrane region" description="Helical" evidence="33">
    <location>
        <begin position="67"/>
        <end position="87"/>
    </location>
</feature>
<dbReference type="GO" id="GO:0007189">
    <property type="term" value="P:adenylate cyclase-activating G protein-coupled receptor signaling pathway"/>
    <property type="evidence" value="ECO:0007669"/>
    <property type="project" value="TreeGrafter"/>
</dbReference>
<evidence type="ECO:0000256" key="31">
    <source>
        <dbReference type="PIRSR" id="PIRSR039050-51"/>
    </source>
</evidence>
<evidence type="ECO:0000256" key="2">
    <source>
        <dbReference type="ARBA" id="ARBA00001936"/>
    </source>
</evidence>
<feature type="transmembrane region" description="Helical" evidence="33">
    <location>
        <begin position="689"/>
        <end position="707"/>
    </location>
</feature>
<evidence type="ECO:0000259" key="34">
    <source>
        <dbReference type="PROSITE" id="PS50125"/>
    </source>
</evidence>
<dbReference type="InterPro" id="IPR029787">
    <property type="entry name" value="Nucleotide_cyclase"/>
</dbReference>
<dbReference type="PANTHER" id="PTHR45627:SF30">
    <property type="entry name" value="ADENYLATE CYCLASE TYPE 3"/>
    <property type="match status" value="1"/>
</dbReference>
<evidence type="ECO:0000256" key="8">
    <source>
        <dbReference type="ARBA" id="ARBA00022490"/>
    </source>
</evidence>
<evidence type="ECO:0000256" key="18">
    <source>
        <dbReference type="ARBA" id="ARBA00022842"/>
    </source>
</evidence>
<evidence type="ECO:0000256" key="29">
    <source>
        <dbReference type="PIRNR" id="PIRNR039050"/>
    </source>
</evidence>
<keyword evidence="37" id="KW-1185">Reference proteome</keyword>
<evidence type="ECO:0000313" key="36">
    <source>
        <dbReference type="EMBL" id="KAB0798343.1"/>
    </source>
</evidence>
<evidence type="ECO:0000256" key="13">
    <source>
        <dbReference type="ARBA" id="ARBA00022723"/>
    </source>
</evidence>
<feature type="transmembrane region" description="Helical" evidence="33">
    <location>
        <begin position="147"/>
        <end position="167"/>
    </location>
</feature>
<dbReference type="FunFam" id="3.30.70.1230:FF:000009">
    <property type="entry name" value="Adenylate cyclase"/>
    <property type="match status" value="1"/>
</dbReference>
<evidence type="ECO:0000256" key="30">
    <source>
        <dbReference type="PIRSR" id="PIRSR039050-50"/>
    </source>
</evidence>
<reference evidence="36 37" key="2">
    <citation type="journal article" date="2018" name="Elife">
        <title>Firefly genomes illuminate parallel origins of bioluminescence in beetles.</title>
        <authorList>
            <person name="Fallon T.R."/>
            <person name="Lower S.E."/>
            <person name="Chang C.H."/>
            <person name="Bessho-Uehara M."/>
            <person name="Martin G.J."/>
            <person name="Bewick A.J."/>
            <person name="Behringer M."/>
            <person name="Debat H.J."/>
            <person name="Wong I."/>
            <person name="Day J.C."/>
            <person name="Suvorov A."/>
            <person name="Silva C.J."/>
            <person name="Stanger-Hall K.F."/>
            <person name="Hall D.W."/>
            <person name="Schmitz R.J."/>
            <person name="Nelson D.R."/>
            <person name="Lewis S.M."/>
            <person name="Shigenobu S."/>
            <person name="Bybee S.M."/>
            <person name="Larracuente A.M."/>
            <person name="Oba Y."/>
            <person name="Weng J.K."/>
        </authorList>
    </citation>
    <scope>NUCLEOTIDE SEQUENCE [LARGE SCALE GENOMIC DNA]</scope>
    <source>
        <strain evidence="36">1611_PpyrPB1</strain>
        <tissue evidence="36">Whole body</tissue>
    </source>
</reference>
<dbReference type="GO" id="GO:0005794">
    <property type="term" value="C:Golgi apparatus"/>
    <property type="evidence" value="ECO:0007669"/>
    <property type="project" value="UniProtKB-SubCell"/>
</dbReference>
<feature type="binding site" evidence="31">
    <location>
        <position position="272"/>
    </location>
    <ligand>
        <name>Mg(2+)</name>
        <dbReference type="ChEBI" id="CHEBI:18420"/>
        <label>1</label>
        <note>catalytic</note>
    </ligand>
</feature>
<feature type="binding site" evidence="31">
    <location>
        <position position="272"/>
    </location>
    <ligand>
        <name>Mg(2+)</name>
        <dbReference type="ChEBI" id="CHEBI:18420"/>
        <label>2</label>
        <note>catalytic</note>
    </ligand>
</feature>
<dbReference type="GO" id="GO:0007608">
    <property type="term" value="P:sensory perception of smell"/>
    <property type="evidence" value="ECO:0007669"/>
    <property type="project" value="UniProtKB-KW"/>
</dbReference>
<feature type="transmembrane region" description="Helical" evidence="33">
    <location>
        <begin position="42"/>
        <end position="61"/>
    </location>
</feature>
<gene>
    <name evidence="36" type="ORF">PPYR_09336</name>
</gene>
<keyword evidence="22 29" id="KW-0115">cAMP biosynthesis</keyword>
<evidence type="ECO:0000256" key="5">
    <source>
        <dbReference type="ARBA" id="ARBA00004555"/>
    </source>
</evidence>
<keyword evidence="26 31" id="KW-0464">Manganese</keyword>
<accession>A0A1Y1M754</accession>
<feature type="transmembrane region" description="Helical" evidence="33">
    <location>
        <begin position="571"/>
        <end position="593"/>
    </location>
</feature>
<dbReference type="Gene3D" id="3.30.70.1230">
    <property type="entry name" value="Nucleotide cyclase"/>
    <property type="match status" value="2"/>
</dbReference>
<evidence type="ECO:0000313" key="35">
    <source>
        <dbReference type="EMBL" id="JAV79137.1"/>
    </source>
</evidence>
<feature type="domain" description="Guanylate cyclase" evidence="34">
    <location>
        <begin position="267"/>
        <end position="394"/>
    </location>
</feature>
<dbReference type="GO" id="GO:0046872">
    <property type="term" value="F:metal ion binding"/>
    <property type="evidence" value="ECO:0007669"/>
    <property type="project" value="UniProtKB-KW"/>
</dbReference>
<feature type="binding site" evidence="30">
    <location>
        <position position="863"/>
    </location>
    <ligand>
        <name>ATP</name>
        <dbReference type="ChEBI" id="CHEBI:30616"/>
    </ligand>
</feature>
<proteinExistence type="inferred from homology"/>
<dbReference type="SUPFAM" id="SSF55073">
    <property type="entry name" value="Nucleotide cyclase"/>
    <property type="match status" value="2"/>
</dbReference>
<dbReference type="GO" id="GO:0005524">
    <property type="term" value="F:ATP binding"/>
    <property type="evidence" value="ECO:0007669"/>
    <property type="project" value="UniProtKB-UniRule"/>
</dbReference>
<keyword evidence="18 29" id="KW-0460">Magnesium</keyword>
<evidence type="ECO:0000256" key="32">
    <source>
        <dbReference type="RuleBase" id="RU000405"/>
    </source>
</evidence>
<comment type="cofactor">
    <cofactor evidence="31">
        <name>Mg(2+)</name>
        <dbReference type="ChEBI" id="CHEBI:18420"/>
    </cofactor>
    <cofactor evidence="31">
        <name>Mn(2+)</name>
        <dbReference type="ChEBI" id="CHEBI:29035"/>
    </cofactor>
    <text evidence="31">Binds 2 magnesium ions per subunit. Is also active with manganese (in vitro).</text>
</comment>
<keyword evidence="16 29" id="KW-0547">Nucleotide-binding</keyword>
<keyword evidence="13 29" id="KW-0479">Metal-binding</keyword>
<dbReference type="GO" id="GO:0035556">
    <property type="term" value="P:intracellular signal transduction"/>
    <property type="evidence" value="ECO:0007669"/>
    <property type="project" value="InterPro"/>
</dbReference>
<feature type="binding site" evidence="30">
    <location>
        <begin position="943"/>
        <end position="945"/>
    </location>
    <ligand>
        <name>ATP</name>
        <dbReference type="ChEBI" id="CHEBI:30616"/>
    </ligand>
</feature>
<keyword evidence="14" id="KW-0552">Olfaction</keyword>
<evidence type="ECO:0000256" key="12">
    <source>
        <dbReference type="ARBA" id="ARBA00022692"/>
    </source>
</evidence>
<evidence type="ECO:0000256" key="27">
    <source>
        <dbReference type="ARBA" id="ARBA00023239"/>
    </source>
</evidence>
<keyword evidence="19" id="KW-0832">Ubl conjugation</keyword>
<feature type="binding site" evidence="30">
    <location>
        <position position="990"/>
    </location>
    <ligand>
        <name>ATP</name>
        <dbReference type="ChEBI" id="CHEBI:30616"/>
    </ligand>
</feature>
<evidence type="ECO:0000256" key="10">
    <source>
        <dbReference type="ARBA" id="ARBA00022553"/>
    </source>
</evidence>
<feature type="binding site" evidence="30">
    <location>
        <begin position="314"/>
        <end position="316"/>
    </location>
    <ligand>
        <name>ATP</name>
        <dbReference type="ChEBI" id="CHEBI:30616"/>
    </ligand>
</feature>
<evidence type="ECO:0000256" key="9">
    <source>
        <dbReference type="ARBA" id="ARBA00022499"/>
    </source>
</evidence>
<keyword evidence="27 29" id="KW-0456">Lyase</keyword>
<feature type="domain" description="Guanylate cyclase" evidence="34">
    <location>
        <begin position="811"/>
        <end position="956"/>
    </location>
</feature>
<dbReference type="PANTHER" id="PTHR45627">
    <property type="entry name" value="ADENYLATE CYCLASE TYPE 1"/>
    <property type="match status" value="1"/>
</dbReference>
<evidence type="ECO:0000256" key="25">
    <source>
        <dbReference type="ARBA" id="ARBA00023180"/>
    </source>
</evidence>
<keyword evidence="17 29" id="KW-0067">ATP-binding</keyword>
<keyword evidence="8" id="KW-0963">Cytoplasm</keyword>
<comment type="similarity">
    <text evidence="29 32">Belongs to the adenylyl cyclase class-4/guanylyl cyclase family.</text>
</comment>
<dbReference type="PROSITE" id="PS00452">
    <property type="entry name" value="GUANYLATE_CYCLASE_1"/>
    <property type="match status" value="1"/>
</dbReference>
<feature type="binding site" evidence="31">
    <location>
        <position position="316"/>
    </location>
    <ligand>
        <name>Mg(2+)</name>
        <dbReference type="ChEBI" id="CHEBI:18420"/>
        <label>1</label>
        <note>catalytic</note>
    </ligand>
</feature>
<dbReference type="FunFam" id="3.30.70.1230:FF:000006">
    <property type="entry name" value="Adenylate cyclase"/>
    <property type="match status" value="1"/>
</dbReference>
<evidence type="ECO:0000256" key="4">
    <source>
        <dbReference type="ARBA" id="ARBA00004496"/>
    </source>
</evidence>
<comment type="cofactor">
    <cofactor evidence="2">
        <name>Mn(2+)</name>
        <dbReference type="ChEBI" id="CHEBI:29035"/>
    </cofactor>
</comment>
<evidence type="ECO:0000256" key="7">
    <source>
        <dbReference type="ARBA" id="ARBA00022475"/>
    </source>
</evidence>
<evidence type="ECO:0000256" key="20">
    <source>
        <dbReference type="ARBA" id="ARBA00022860"/>
    </source>
</evidence>
<evidence type="ECO:0000256" key="15">
    <source>
        <dbReference type="ARBA" id="ARBA00022737"/>
    </source>
</evidence>
<evidence type="ECO:0000256" key="21">
    <source>
        <dbReference type="ARBA" id="ARBA00022989"/>
    </source>
</evidence>
<keyword evidence="23" id="KW-0333">Golgi apparatus</keyword>
<evidence type="ECO:0000256" key="24">
    <source>
        <dbReference type="ARBA" id="ARBA00023136"/>
    </source>
</evidence>
<dbReference type="GO" id="GO:0004016">
    <property type="term" value="F:adenylate cyclase activity"/>
    <property type="evidence" value="ECO:0007669"/>
    <property type="project" value="UniProtKB-EC"/>
</dbReference>
<evidence type="ECO:0000256" key="22">
    <source>
        <dbReference type="ARBA" id="ARBA00022998"/>
    </source>
</evidence>
<keyword evidence="20" id="KW-0112">Calmodulin-binding</keyword>
<evidence type="ECO:0000256" key="33">
    <source>
        <dbReference type="SAM" id="Phobius"/>
    </source>
</evidence>
<evidence type="ECO:0000256" key="14">
    <source>
        <dbReference type="ARBA" id="ARBA00022725"/>
    </source>
</evidence>
<evidence type="ECO:0000256" key="16">
    <source>
        <dbReference type="ARBA" id="ARBA00022741"/>
    </source>
</evidence>
<dbReference type="SMART" id="SM00044">
    <property type="entry name" value="CYCc"/>
    <property type="match status" value="2"/>
</dbReference>
<reference evidence="35" key="1">
    <citation type="journal article" date="2016" name="Sci. Rep.">
        <title>Molecular characterization of firefly nuptial gifts: a multi-omics approach sheds light on postcopulatory sexual selection.</title>
        <authorList>
            <person name="Al-Wathiqui N."/>
            <person name="Fallon T.R."/>
            <person name="South A."/>
            <person name="Weng J.K."/>
            <person name="Lewis S.M."/>
        </authorList>
    </citation>
    <scope>NUCLEOTIDE SEQUENCE</scope>
</reference>
<dbReference type="PIRSF" id="PIRSF039050">
    <property type="entry name" value="Ade_cyc"/>
    <property type="match status" value="1"/>
</dbReference>
<evidence type="ECO:0000313" key="37">
    <source>
        <dbReference type="Proteomes" id="UP000327044"/>
    </source>
</evidence>
<dbReference type="PROSITE" id="PS50125">
    <property type="entry name" value="GUANYLATE_CYCLASE_2"/>
    <property type="match status" value="2"/>
</dbReference>
<keyword evidence="25" id="KW-0325">Glycoprotein</keyword>
<dbReference type="InterPro" id="IPR030672">
    <property type="entry name" value="Adcy"/>
</dbReference>
<feature type="binding site" evidence="30">
    <location>
        <begin position="950"/>
        <end position="954"/>
    </location>
    <ligand>
        <name>ATP</name>
        <dbReference type="ChEBI" id="CHEBI:30616"/>
    </ligand>
</feature>
<evidence type="ECO:0000256" key="6">
    <source>
        <dbReference type="ARBA" id="ARBA00004651"/>
    </source>
</evidence>
<dbReference type="EMBL" id="GEZM01043425">
    <property type="protein sequence ID" value="JAV79137.1"/>
    <property type="molecule type" value="Transcribed_RNA"/>
</dbReference>
<dbReference type="InterPro" id="IPR001054">
    <property type="entry name" value="A/G_cyclase"/>
</dbReference>
<name>A0A1Y1M754_PHOPY</name>
<dbReference type="FunCoup" id="A0A1Y1M754">
    <property type="interactions" value="236"/>
</dbReference>
<dbReference type="InterPro" id="IPR032628">
    <property type="entry name" value="AC_N"/>
</dbReference>
<feature type="binding site" evidence="31">
    <location>
        <position position="273"/>
    </location>
    <ligand>
        <name>Mg(2+)</name>
        <dbReference type="ChEBI" id="CHEBI:18420"/>
        <label>2</label>
        <note>catalytic</note>
    </ligand>
</feature>
<keyword evidence="7" id="KW-1003">Cell membrane</keyword>
<keyword evidence="12 33" id="KW-0812">Transmembrane</keyword>
<keyword evidence="28" id="KW-0966">Cell projection</keyword>
<dbReference type="GO" id="GO:0006171">
    <property type="term" value="P:cAMP biosynthetic process"/>
    <property type="evidence" value="ECO:0007669"/>
    <property type="project" value="UniProtKB-KW"/>
</dbReference>
<feature type="binding site" evidence="30">
    <location>
        <position position="360"/>
    </location>
    <ligand>
        <name>ATP</name>
        <dbReference type="ChEBI" id="CHEBI:30616"/>
    </ligand>
</feature>
<comment type="subcellular location">
    <subcellularLocation>
        <location evidence="6">Cell membrane</location>
        <topology evidence="6">Multi-pass membrane protein</topology>
    </subcellularLocation>
    <subcellularLocation>
        <location evidence="3">Cell projection</location>
        <location evidence="3">Cilium</location>
    </subcellularLocation>
    <subcellularLocation>
        <location evidence="4">Cytoplasm</location>
    </subcellularLocation>
    <subcellularLocation>
        <location evidence="5">Golgi apparatus</location>
    </subcellularLocation>
</comment>
<protein>
    <recommendedName>
        <fullName evidence="29">adenylate cyclase</fullName>
        <ecNumber evidence="29">4.6.1.1</ecNumber>
    </recommendedName>
</protein>
<keyword evidence="10" id="KW-0597">Phosphoprotein</keyword>
<dbReference type="EMBL" id="VVIM01000006">
    <property type="protein sequence ID" value="KAB0798343.1"/>
    <property type="molecule type" value="Genomic_DNA"/>
</dbReference>
<sequence>MGDQLDTRVVDKMQGRCLLWNSFKDQALEKLYQAYCVKQKRAGLECFLITAILFDIYMITVPSGQDMIVFGTMSAFLVVNCCLLIWCKKGIERQPLWLTVPHVSWHIANAQLLASIFLKKNEVTSREGLGWVLLLDYLIYVTLPLRLRYCIMLSIGTCLSYLVAVIGLPKSEIHLFQQHASNCILLLTANILGLTSYFVEDKQQRRAFLETRQSLEVKLVIEEQSAEQERLLLSVLPEHVAVQMRQDLDLCDTQFKKIYMSRHENVSILYADIVGFTAISSTYSAQELVKILNELFARFDKLADKYEQLRIKILGDCYYCISGAPRERPDHAALCVHMGLSMVKAIKYVQQKTNSPVDMRVGIHTGAVLAGVLGQRQWQFDVYSKDVELANKMESSGMAGRVHISATTYSFLNGEFEVEPAYGEKREESLRIAGLKTYFIVRVLKPYQPEPKTEVQNGGRIIPEEDSCVIADFASDSKDEGEDSLVTSKTRQDSEDFKNRLKKELVSRESHRELLKNTRMHSLRFIKPELEKSYQLHSESFSNITLQAFLVVRLAIGVSQFIVLPRRLMNFLSFVIGSFLLMIISAISLVEFLPEPISICLKSCFRKINESILMQRVLSITCIVLLTTLNITDTISCSPLNLGQVQENCSLTEDTNAACLYPSYFSFFTVLILIASAIPASLSYLCKTLFMVLITAAHCVVNVILLAPALDCEESRKHWSNFTKSKYTLSGLLVTATLALIFLARHMEEVSRLLFLWRSEVNEQRERASDMRRRNEALVYNVLPPHVAAHFMGNRKRQHDELYSQSYAEIGVLFSSMPNFSDFYSEETVNNQGLECLRFLNEVISDFDALLGLPQFQDIIKIKTIGSTYMAASGLNPTRQVKPDDPITVRWAHLALLVEFALELKKAIQSINEQSFNHFVLKLGINHGPITAGVIGARKPHYDIWGNTVNVASRMESTGKAGCIQVTEETCQILQNFGYQFEQRGLVAVKGKGQLMTYYLLGKAGKITPPTAQASPILGIPGMETVTEEEESHTSQKSDDKTVIECLNADDYKSDEDVFANELDGTVPTQPLIIEHLIEKTGAENALLLNQSDL</sequence>
<dbReference type="AlphaFoldDB" id="A0A1Y1M754"/>
<keyword evidence="11" id="KW-0716">Sensory transduction</keyword>
<evidence type="ECO:0000256" key="23">
    <source>
        <dbReference type="ARBA" id="ARBA00023034"/>
    </source>
</evidence>
<reference evidence="36" key="3">
    <citation type="submission" date="2019-08" db="EMBL/GenBank/DDBJ databases">
        <authorList>
            <consortium name="Photinus pyralis genome working group"/>
            <person name="Fallon T.R."/>
            <person name="Sander Lower S.E."/>
            <person name="Weng J.-K."/>
        </authorList>
    </citation>
    <scope>NUCLEOTIDE SEQUENCE</scope>
    <source>
        <strain evidence="36">1611_PpyrPB1</strain>
        <tissue evidence="36">Whole body</tissue>
    </source>
</reference>
<keyword evidence="9" id="KW-1017">Isopeptide bond</keyword>
<keyword evidence="15" id="KW-0677">Repeat</keyword>
<feature type="transmembrane region" description="Helical" evidence="33">
    <location>
        <begin position="664"/>
        <end position="682"/>
    </location>
</feature>
<dbReference type="OrthoDB" id="10261550at2759"/>
<organism evidence="35">
    <name type="scientific">Photinus pyralis</name>
    <name type="common">Common eastern firefly</name>
    <name type="synonym">Lampyris pyralis</name>
    <dbReference type="NCBI Taxonomy" id="7054"/>
    <lineage>
        <taxon>Eukaryota</taxon>
        <taxon>Metazoa</taxon>
        <taxon>Ecdysozoa</taxon>
        <taxon>Arthropoda</taxon>
        <taxon>Hexapoda</taxon>
        <taxon>Insecta</taxon>
        <taxon>Pterygota</taxon>
        <taxon>Neoptera</taxon>
        <taxon>Endopterygota</taxon>
        <taxon>Coleoptera</taxon>
        <taxon>Polyphaga</taxon>
        <taxon>Elateriformia</taxon>
        <taxon>Elateroidea</taxon>
        <taxon>Lampyridae</taxon>
        <taxon>Lampyrinae</taxon>
        <taxon>Photinus</taxon>
    </lineage>
</organism>
<comment type="function">
    <text evidence="29">Catalyzes the formation of the signaling molecule cAMP in response to G-protein signaling.</text>
</comment>
<feature type="binding site" evidence="30">
    <location>
        <begin position="272"/>
        <end position="277"/>
    </location>
    <ligand>
        <name>ATP</name>
        <dbReference type="ChEBI" id="CHEBI:30616"/>
    </ligand>
</feature>
<dbReference type="EC" id="4.6.1.1" evidence="29"/>
<dbReference type="Proteomes" id="UP000327044">
    <property type="component" value="Unassembled WGS sequence"/>
</dbReference>
<evidence type="ECO:0000256" key="1">
    <source>
        <dbReference type="ARBA" id="ARBA00001593"/>
    </source>
</evidence>
<dbReference type="InParanoid" id="A0A1Y1M754"/>
<dbReference type="GO" id="GO:0005886">
    <property type="term" value="C:plasma membrane"/>
    <property type="evidence" value="ECO:0007669"/>
    <property type="project" value="UniProtKB-SubCell"/>
</dbReference>
<dbReference type="Pfam" id="PF00211">
    <property type="entry name" value="Guanylate_cyc"/>
    <property type="match status" value="2"/>
</dbReference>
<dbReference type="CDD" id="cd07302">
    <property type="entry name" value="CHD"/>
    <property type="match status" value="2"/>
</dbReference>
<dbReference type="InterPro" id="IPR018297">
    <property type="entry name" value="A/G_cyclase_CS"/>
</dbReference>
<evidence type="ECO:0000256" key="11">
    <source>
        <dbReference type="ARBA" id="ARBA00022606"/>
    </source>
</evidence>